<feature type="compositionally biased region" description="Low complexity" evidence="2">
    <location>
        <begin position="156"/>
        <end position="167"/>
    </location>
</feature>
<evidence type="ECO:0000256" key="2">
    <source>
        <dbReference type="SAM" id="MobiDB-lite"/>
    </source>
</evidence>
<evidence type="ECO:0000313" key="4">
    <source>
        <dbReference type="EMBL" id="KAE9445000.1"/>
    </source>
</evidence>
<dbReference type="AlphaFoldDB" id="A0A6A4KF97"/>
<dbReference type="Gene3D" id="2.60.210.10">
    <property type="entry name" value="Apoptosis, Tumor Necrosis Factor Receptor Associated Protein 2, Chain A"/>
    <property type="match status" value="1"/>
</dbReference>
<evidence type="ECO:0000259" key="3">
    <source>
        <dbReference type="PROSITE" id="PS50144"/>
    </source>
</evidence>
<keyword evidence="1" id="KW-0175">Coiled coil</keyword>
<reference evidence="4" key="1">
    <citation type="journal article" date="2019" name="Genome Biol. Evol.">
        <title>The Rhododendron genome and chromosomal organization provide insight into shared whole-genome duplications across the heath family (Ericaceae).</title>
        <authorList>
            <person name="Soza V.L."/>
            <person name="Lindsley D."/>
            <person name="Waalkes A."/>
            <person name="Ramage E."/>
            <person name="Patwardhan R.P."/>
            <person name="Burton J.N."/>
            <person name="Adey A."/>
            <person name="Kumar A."/>
            <person name="Qiu R."/>
            <person name="Shendure J."/>
            <person name="Hall B."/>
        </authorList>
    </citation>
    <scope>NUCLEOTIDE SEQUENCE</scope>
    <source>
        <strain evidence="4">RSF 1966-606</strain>
    </source>
</reference>
<comment type="caution">
    <text evidence="4">The sequence shown here is derived from an EMBL/GenBank/DDBJ whole genome shotgun (WGS) entry which is preliminary data.</text>
</comment>
<sequence>MSTTVTISPALAFLVSNFPALVAIKLDAGNLLLWQTQVCNALRPIGFLVDNPAFFMWKVIDGQLLRCITASLSVSILPLVLGLEYSMDKSNRSSQSGPTQRASALAALSSAFNPSSGSKSDGTPRSSGTSQGPQRAAALTALSQVPTAEKKQSLESSPARSTRSPPSEGSTPVEVLLAAGTNSENALSEVEKSKEDSKVNDLADETVLESNGNDSGGSPIEVVLPQEFESLQNSVFQIIKASRAIITDTRHVILKLHGFKTLKKLLQKKKVGLAIRSQWLEIDNGKIRIKIYPKGDNKARSHISFFFQKLKDPYSFHGTCYISYTLSIGDGQCILKCAKGRFVDNEAEMGWSEFVNLGVIMERKAGFLVDDSIAFNADVRILNEIFFVGIEEIRWHNFKVEESVEGMPIIWCMFNLASFFDVLSTEGIVSPSFQFGKFVIQMVILIEREYFAVRLECNGTNLAVSDKNCQIICTMLLMVSANQDPEPDVYTMSKSCTVCPTFENEDKAVFIKASDFPREGEFSFQFRLQSVNIREENAQCYEDDKFKTSLRNVDPNPNEHQLHAEADNIVSDVCESKEERQAKFADSDGEKASWMSQRELDREHFAGENKRLQERLNKAESQLQKFHSLPEEIEKLSKKNRQNEDYIAILKIEKSETDDKLQKAEDLTVTISEKLKAEKSVGKLKEEEAEQLHKKVGGLEKELECMIQKNTGLEKELECMIQKNTGLEKELECMIQKNTGLEKELECMLQKNTELIDEKDAISSTCELLLDSLKDARVTLHQYIQYLHAALETLVQRVQRLENDLLTHASCLAATYMVLVLRLLSGV</sequence>
<feature type="domain" description="MATH" evidence="3">
    <location>
        <begin position="249"/>
        <end position="379"/>
    </location>
</feature>
<feature type="compositionally biased region" description="Polar residues" evidence="2">
    <location>
        <begin position="112"/>
        <end position="133"/>
    </location>
</feature>
<dbReference type="SUPFAM" id="SSF49599">
    <property type="entry name" value="TRAF domain-like"/>
    <property type="match status" value="1"/>
</dbReference>
<evidence type="ECO:0000256" key="1">
    <source>
        <dbReference type="SAM" id="Coils"/>
    </source>
</evidence>
<dbReference type="Pfam" id="PF22486">
    <property type="entry name" value="MATH_2"/>
    <property type="match status" value="1"/>
</dbReference>
<dbReference type="OrthoDB" id="1845088at2759"/>
<organism evidence="4">
    <name type="scientific">Rhododendron williamsianum</name>
    <dbReference type="NCBI Taxonomy" id="262921"/>
    <lineage>
        <taxon>Eukaryota</taxon>
        <taxon>Viridiplantae</taxon>
        <taxon>Streptophyta</taxon>
        <taxon>Embryophyta</taxon>
        <taxon>Tracheophyta</taxon>
        <taxon>Spermatophyta</taxon>
        <taxon>Magnoliopsida</taxon>
        <taxon>eudicotyledons</taxon>
        <taxon>Gunneridae</taxon>
        <taxon>Pentapetalae</taxon>
        <taxon>asterids</taxon>
        <taxon>Ericales</taxon>
        <taxon>Ericaceae</taxon>
        <taxon>Ericoideae</taxon>
        <taxon>Rhodoreae</taxon>
        <taxon>Rhododendron</taxon>
    </lineage>
</organism>
<feature type="coiled-coil region" evidence="1">
    <location>
        <begin position="602"/>
        <end position="758"/>
    </location>
</feature>
<proteinExistence type="predicted"/>
<dbReference type="CDD" id="cd00121">
    <property type="entry name" value="MATH"/>
    <property type="match status" value="1"/>
</dbReference>
<feature type="non-terminal residue" evidence="4">
    <location>
        <position position="1"/>
    </location>
</feature>
<protein>
    <recommendedName>
        <fullName evidence="3">MATH domain-containing protein</fullName>
    </recommendedName>
</protein>
<name>A0A6A4KF97_9ERIC</name>
<gene>
    <name evidence="4" type="ORF">C3L33_23102</name>
</gene>
<accession>A0A6A4KF97</accession>
<dbReference type="PANTHER" id="PTHR47242:SF2">
    <property type="entry name" value="FAMILY PROTEIN, PUTATIVE-RELATED"/>
    <property type="match status" value="1"/>
</dbReference>
<dbReference type="PANTHER" id="PTHR47242">
    <property type="entry name" value="TRAF-LIKE FAMILY PROTEIN"/>
    <property type="match status" value="1"/>
</dbReference>
<feature type="region of interest" description="Disordered" evidence="2">
    <location>
        <begin position="111"/>
        <end position="172"/>
    </location>
</feature>
<dbReference type="InterPro" id="IPR002083">
    <property type="entry name" value="MATH/TRAF_dom"/>
</dbReference>
<dbReference type="EMBL" id="QEFC01004670">
    <property type="protein sequence ID" value="KAE9445000.1"/>
    <property type="molecule type" value="Genomic_DNA"/>
</dbReference>
<dbReference type="InterPro" id="IPR008974">
    <property type="entry name" value="TRAF-like"/>
</dbReference>
<dbReference type="PROSITE" id="PS50144">
    <property type="entry name" value="MATH"/>
    <property type="match status" value="1"/>
</dbReference>